<dbReference type="GO" id="GO:0005886">
    <property type="term" value="C:plasma membrane"/>
    <property type="evidence" value="ECO:0007669"/>
    <property type="project" value="TreeGrafter"/>
</dbReference>
<dbReference type="PANTHER" id="PTHR12268:SF14">
    <property type="entry name" value="DYSTROPHIN-1"/>
    <property type="match status" value="1"/>
</dbReference>
<dbReference type="InterPro" id="IPR050774">
    <property type="entry name" value="KCMF1/Dystrophin"/>
</dbReference>
<comment type="subcellular location">
    <subcellularLocation>
        <location evidence="1">Cell membrane</location>
        <topology evidence="1">Peripheral membrane protein</topology>
        <orientation evidence="1">Cytoplasmic side</orientation>
    </subcellularLocation>
    <subcellularLocation>
        <location evidence="2">Cytoplasm</location>
    </subcellularLocation>
</comment>
<feature type="non-terminal residue" evidence="6">
    <location>
        <position position="1"/>
    </location>
</feature>
<dbReference type="InterPro" id="IPR002017">
    <property type="entry name" value="Spectrin_repeat"/>
</dbReference>
<keyword evidence="3" id="KW-0963">Cytoplasm</keyword>
<reference evidence="7" key="1">
    <citation type="journal article" date="2014" name="Nat. Genet.">
        <title>Genome of the human hookworm Necator americanus.</title>
        <authorList>
            <person name="Tang Y.T."/>
            <person name="Gao X."/>
            <person name="Rosa B.A."/>
            <person name="Abubucker S."/>
            <person name="Hallsworth-Pepin K."/>
            <person name="Martin J."/>
            <person name="Tyagi R."/>
            <person name="Heizer E."/>
            <person name="Zhang X."/>
            <person name="Bhonagiri-Palsikar V."/>
            <person name="Minx P."/>
            <person name="Warren W.C."/>
            <person name="Wang Q."/>
            <person name="Zhan B."/>
            <person name="Hotez P.J."/>
            <person name="Sternberg P.W."/>
            <person name="Dougall A."/>
            <person name="Gaze S.T."/>
            <person name="Mulvenna J."/>
            <person name="Sotillo J."/>
            <person name="Ranganathan S."/>
            <person name="Rabelo E.M."/>
            <person name="Wilson R.K."/>
            <person name="Felgner P.L."/>
            <person name="Bethony J."/>
            <person name="Hawdon J.M."/>
            <person name="Gasser R.B."/>
            <person name="Loukas A."/>
            <person name="Mitreva M."/>
        </authorList>
    </citation>
    <scope>NUCLEOTIDE SEQUENCE [LARGE SCALE GENOMIC DNA]</scope>
</reference>
<sequence>LRIRRAVLEATLRSRNDFHTAFSEFEDWLDRIAGNLAELERFTANSQSLKDTAKRREWMQMHKAPSSLQELETELNAHESVLRTVEEMGRKLGAGLDSGKERAEIQNRLEAVSQRWKDVKRTEISVRDRLVEAEQEWEKLTKTLSSLLSWVEDKSKEMLAQQPVGGSLSAVMAQGAWMKNTEKEMEMKGIQVRETITNAHSFLMQHDLRPKMYRTGVLADEDEPGII</sequence>
<evidence type="ECO:0000256" key="2">
    <source>
        <dbReference type="ARBA" id="ARBA00004496"/>
    </source>
</evidence>
<dbReference type="AlphaFoldDB" id="W2SN46"/>
<evidence type="ECO:0000256" key="3">
    <source>
        <dbReference type="ARBA" id="ARBA00022490"/>
    </source>
</evidence>
<evidence type="ECO:0000256" key="4">
    <source>
        <dbReference type="ARBA" id="ARBA00022837"/>
    </source>
</evidence>
<dbReference type="GO" id="GO:0045202">
    <property type="term" value="C:synapse"/>
    <property type="evidence" value="ECO:0007669"/>
    <property type="project" value="GOC"/>
</dbReference>
<dbReference type="OrthoDB" id="10057795at2759"/>
<dbReference type="InterPro" id="IPR018159">
    <property type="entry name" value="Spectrin/alpha-actinin"/>
</dbReference>
<gene>
    <name evidence="6" type="ORF">NECAME_14332</name>
</gene>
<dbReference type="Gene3D" id="1.20.58.60">
    <property type="match status" value="1"/>
</dbReference>
<evidence type="ECO:0000313" key="7">
    <source>
        <dbReference type="Proteomes" id="UP000053676"/>
    </source>
</evidence>
<dbReference type="SMART" id="SM00150">
    <property type="entry name" value="SPEC"/>
    <property type="match status" value="1"/>
</dbReference>
<name>W2SN46_NECAM</name>
<keyword evidence="5" id="KW-0206">Cytoskeleton</keyword>
<keyword evidence="4" id="KW-0106">Calcium</keyword>
<keyword evidence="7" id="KW-1185">Reference proteome</keyword>
<proteinExistence type="predicted"/>
<evidence type="ECO:0000256" key="5">
    <source>
        <dbReference type="ARBA" id="ARBA00023212"/>
    </source>
</evidence>
<dbReference type="EMBL" id="KI668841">
    <property type="protein sequence ID" value="ETN71114.1"/>
    <property type="molecule type" value="Genomic_DNA"/>
</dbReference>
<dbReference type="CDD" id="cd00176">
    <property type="entry name" value="SPEC"/>
    <property type="match status" value="1"/>
</dbReference>
<dbReference type="SUPFAM" id="SSF46966">
    <property type="entry name" value="Spectrin repeat"/>
    <property type="match status" value="1"/>
</dbReference>
<protein>
    <submittedName>
        <fullName evidence="6">Spectrin repeat-containing domain protein</fullName>
    </submittedName>
</protein>
<dbReference type="PANTHER" id="PTHR12268">
    <property type="entry name" value="E3 UBIQUITIN-PROTEIN LIGASE KCMF1"/>
    <property type="match status" value="1"/>
</dbReference>
<accession>W2SN46</accession>
<evidence type="ECO:0000313" key="6">
    <source>
        <dbReference type="EMBL" id="ETN71114.1"/>
    </source>
</evidence>
<dbReference type="Pfam" id="PF00435">
    <property type="entry name" value="Spectrin"/>
    <property type="match status" value="1"/>
</dbReference>
<dbReference type="STRING" id="51031.W2SN46"/>
<dbReference type="Proteomes" id="UP000053676">
    <property type="component" value="Unassembled WGS sequence"/>
</dbReference>
<dbReference type="GO" id="GO:0099536">
    <property type="term" value="P:synaptic signaling"/>
    <property type="evidence" value="ECO:0007669"/>
    <property type="project" value="TreeGrafter"/>
</dbReference>
<dbReference type="OMA" id="MAQGAWM"/>
<evidence type="ECO:0000256" key="1">
    <source>
        <dbReference type="ARBA" id="ARBA00004413"/>
    </source>
</evidence>
<organism evidence="6 7">
    <name type="scientific">Necator americanus</name>
    <name type="common">Human hookworm</name>
    <dbReference type="NCBI Taxonomy" id="51031"/>
    <lineage>
        <taxon>Eukaryota</taxon>
        <taxon>Metazoa</taxon>
        <taxon>Ecdysozoa</taxon>
        <taxon>Nematoda</taxon>
        <taxon>Chromadorea</taxon>
        <taxon>Rhabditida</taxon>
        <taxon>Rhabditina</taxon>
        <taxon>Rhabditomorpha</taxon>
        <taxon>Strongyloidea</taxon>
        <taxon>Ancylostomatidae</taxon>
        <taxon>Bunostominae</taxon>
        <taxon>Necator</taxon>
    </lineage>
</organism>
<dbReference type="KEGG" id="nai:NECAME_14332"/>